<organism evidence="2">
    <name type="scientific">uncultured Rubrobacteraceae bacterium</name>
    <dbReference type="NCBI Taxonomy" id="349277"/>
    <lineage>
        <taxon>Bacteria</taxon>
        <taxon>Bacillati</taxon>
        <taxon>Actinomycetota</taxon>
        <taxon>Rubrobacteria</taxon>
        <taxon>Rubrobacterales</taxon>
        <taxon>Rubrobacteraceae</taxon>
        <taxon>environmental samples</taxon>
    </lineage>
</organism>
<feature type="region of interest" description="Disordered" evidence="1">
    <location>
        <begin position="1"/>
        <end position="33"/>
    </location>
</feature>
<accession>A0A6J4PP95</accession>
<evidence type="ECO:0000313" key="2">
    <source>
        <dbReference type="EMBL" id="CAA9418056.1"/>
    </source>
</evidence>
<dbReference type="AlphaFoldDB" id="A0A6J4PP95"/>
<dbReference type="EMBL" id="CADCUZ010000077">
    <property type="protein sequence ID" value="CAA9418056.1"/>
    <property type="molecule type" value="Genomic_DNA"/>
</dbReference>
<feature type="non-terminal residue" evidence="2">
    <location>
        <position position="1"/>
    </location>
</feature>
<feature type="non-terminal residue" evidence="2">
    <location>
        <position position="46"/>
    </location>
</feature>
<name>A0A6J4PP95_9ACTN</name>
<proteinExistence type="predicted"/>
<reference evidence="2" key="1">
    <citation type="submission" date="2020-02" db="EMBL/GenBank/DDBJ databases">
        <authorList>
            <person name="Meier V. D."/>
        </authorList>
    </citation>
    <scope>NUCLEOTIDE SEQUENCE</scope>
    <source>
        <strain evidence="2">AVDCRST_MAG55</strain>
    </source>
</reference>
<evidence type="ECO:0000256" key="1">
    <source>
        <dbReference type="SAM" id="MobiDB-lite"/>
    </source>
</evidence>
<gene>
    <name evidence="2" type="ORF">AVDCRST_MAG55-1816</name>
</gene>
<sequence length="46" mass="4826">GCTPDYSRRDLPPQGGLRRTPQGEVLGKKPSRSFGGSLASLLGKAI</sequence>
<protein>
    <submittedName>
        <fullName evidence="2">Uncharacterized protein</fullName>
    </submittedName>
</protein>
<feature type="compositionally biased region" description="Basic and acidic residues" evidence="1">
    <location>
        <begin position="1"/>
        <end position="11"/>
    </location>
</feature>